<dbReference type="AlphaFoldDB" id="A0A1P8WF87"/>
<dbReference type="SUPFAM" id="SSF109604">
    <property type="entry name" value="HD-domain/PDEase-like"/>
    <property type="match status" value="1"/>
</dbReference>
<dbReference type="STRING" id="1891926.Fuma_02360"/>
<reference evidence="2 3" key="1">
    <citation type="journal article" date="2016" name="Front. Microbiol.">
        <title>Fuerstia marisgermanicae gen. nov., sp. nov., an Unusual Member of the Phylum Planctomycetes from the German Wadden Sea.</title>
        <authorList>
            <person name="Kohn T."/>
            <person name="Heuer A."/>
            <person name="Jogler M."/>
            <person name="Vollmers J."/>
            <person name="Boedeker C."/>
            <person name="Bunk B."/>
            <person name="Rast P."/>
            <person name="Borchert D."/>
            <person name="Glockner I."/>
            <person name="Freese H.M."/>
            <person name="Klenk H.P."/>
            <person name="Overmann J."/>
            <person name="Kaster A.K."/>
            <person name="Rohde M."/>
            <person name="Wiegand S."/>
            <person name="Jogler C."/>
        </authorList>
    </citation>
    <scope>NUCLEOTIDE SEQUENCE [LARGE SCALE GENOMIC DNA]</scope>
    <source>
        <strain evidence="2 3">NH11</strain>
    </source>
</reference>
<dbReference type="KEGG" id="fmr:Fuma_02360"/>
<dbReference type="InterPro" id="IPR052567">
    <property type="entry name" value="OP_Dioxygenase"/>
</dbReference>
<feature type="domain" description="HD" evidence="1">
    <location>
        <begin position="28"/>
        <end position="98"/>
    </location>
</feature>
<dbReference type="PANTHER" id="PTHR40202:SF1">
    <property type="entry name" value="HD DOMAIN-CONTAINING PROTEIN"/>
    <property type="match status" value="1"/>
</dbReference>
<gene>
    <name evidence="2" type="ORF">Fuma_02360</name>
</gene>
<accession>A0A1P8WF87</accession>
<dbReference type="InterPro" id="IPR006674">
    <property type="entry name" value="HD_domain"/>
</dbReference>
<dbReference type="EMBL" id="CP017641">
    <property type="protein sequence ID" value="APZ92748.1"/>
    <property type="molecule type" value="Genomic_DNA"/>
</dbReference>
<sequence>MPTVDTILKLFSERGDSEYGGEAVTQREHALQCAMLAEEDGASPALISAALLHDIGHLVHALPEDAPDHGVDDEHEELGYRFLTSMFAGDVAEPVRLHVPAKRYLCATDADYMATLSGPSITSLKLQGGPMSAEEVAEFAAGPFADDAVRLRRWDDLAKVRDLRTPSLEHFEPYLRAALRD</sequence>
<organism evidence="2 3">
    <name type="scientific">Fuerstiella marisgermanici</name>
    <dbReference type="NCBI Taxonomy" id="1891926"/>
    <lineage>
        <taxon>Bacteria</taxon>
        <taxon>Pseudomonadati</taxon>
        <taxon>Planctomycetota</taxon>
        <taxon>Planctomycetia</taxon>
        <taxon>Planctomycetales</taxon>
        <taxon>Planctomycetaceae</taxon>
        <taxon>Fuerstiella</taxon>
    </lineage>
</organism>
<dbReference type="RefSeq" id="WP_099091795.1">
    <property type="nucleotide sequence ID" value="NZ_CP017641.1"/>
</dbReference>
<dbReference type="Pfam" id="PF01966">
    <property type="entry name" value="HD"/>
    <property type="match status" value="1"/>
</dbReference>
<dbReference type="PANTHER" id="PTHR40202">
    <property type="match status" value="1"/>
</dbReference>
<dbReference type="Proteomes" id="UP000187735">
    <property type="component" value="Chromosome"/>
</dbReference>
<proteinExistence type="predicted"/>
<dbReference type="InterPro" id="IPR017670">
    <property type="entry name" value="Phosphonate_degrad-assoc"/>
</dbReference>
<evidence type="ECO:0000313" key="2">
    <source>
        <dbReference type="EMBL" id="APZ92748.1"/>
    </source>
</evidence>
<protein>
    <submittedName>
        <fullName evidence="2">Phosphonate degradation operons associated HDIG domain protein</fullName>
    </submittedName>
</protein>
<name>A0A1P8WF87_9PLAN</name>
<evidence type="ECO:0000259" key="1">
    <source>
        <dbReference type="Pfam" id="PF01966"/>
    </source>
</evidence>
<dbReference type="OrthoDB" id="823268at2"/>
<evidence type="ECO:0000313" key="3">
    <source>
        <dbReference type="Proteomes" id="UP000187735"/>
    </source>
</evidence>
<keyword evidence="3" id="KW-1185">Reference proteome</keyword>
<dbReference type="NCBIfam" id="TIGR03276">
    <property type="entry name" value="Phn-HD"/>
    <property type="match status" value="1"/>
</dbReference>
<dbReference type="Gene3D" id="1.10.3210.10">
    <property type="entry name" value="Hypothetical protein af1432"/>
    <property type="match status" value="1"/>
</dbReference>